<keyword evidence="9" id="KW-0406">Ion transport</keyword>
<evidence type="ECO:0000256" key="10">
    <source>
        <dbReference type="ARBA" id="ARBA00023136"/>
    </source>
</evidence>
<evidence type="ECO:0000256" key="11">
    <source>
        <dbReference type="ARBA" id="ARBA00023303"/>
    </source>
</evidence>
<dbReference type="AlphaFoldDB" id="A0A411YBQ3"/>
<evidence type="ECO:0000313" key="14">
    <source>
        <dbReference type="EMBL" id="QBI18683.1"/>
    </source>
</evidence>
<dbReference type="InterPro" id="IPR010617">
    <property type="entry name" value="TMEM175-like"/>
</dbReference>
<evidence type="ECO:0000256" key="2">
    <source>
        <dbReference type="ARBA" id="ARBA00006920"/>
    </source>
</evidence>
<evidence type="ECO:0000256" key="12">
    <source>
        <dbReference type="ARBA" id="ARBA00034430"/>
    </source>
</evidence>
<keyword evidence="11" id="KW-0407">Ion channel</keyword>
<dbReference type="GO" id="GO:0015252">
    <property type="term" value="F:proton channel activity"/>
    <property type="evidence" value="ECO:0007669"/>
    <property type="project" value="InterPro"/>
</dbReference>
<dbReference type="GO" id="GO:0005267">
    <property type="term" value="F:potassium channel activity"/>
    <property type="evidence" value="ECO:0007669"/>
    <property type="project" value="UniProtKB-KW"/>
</dbReference>
<name>A0A411YBQ3_9ACTN</name>
<evidence type="ECO:0000256" key="8">
    <source>
        <dbReference type="ARBA" id="ARBA00022989"/>
    </source>
</evidence>
<dbReference type="KEGG" id="erz:ER308_03320"/>
<accession>A0A411YBQ3</accession>
<dbReference type="OrthoDB" id="7626281at2"/>
<keyword evidence="3" id="KW-0813">Transport</keyword>
<reference evidence="14 15" key="1">
    <citation type="submission" date="2019-01" db="EMBL/GenBank/DDBJ databases">
        <title>Egibacter rhizosphaerae EGI 80759T.</title>
        <authorList>
            <person name="Chen D.-D."/>
            <person name="Tian Y."/>
            <person name="Jiao J.-Y."/>
            <person name="Zhang X.-T."/>
            <person name="Zhang Y.-G."/>
            <person name="Zhang Y."/>
            <person name="Xiao M."/>
            <person name="Shu W.-S."/>
            <person name="Li W.-J."/>
        </authorList>
    </citation>
    <scope>NUCLEOTIDE SEQUENCE [LARGE SCALE GENOMIC DNA]</scope>
    <source>
        <strain evidence="14 15">EGI 80759</strain>
    </source>
</reference>
<dbReference type="GO" id="GO:0016020">
    <property type="term" value="C:membrane"/>
    <property type="evidence" value="ECO:0007669"/>
    <property type="project" value="UniProtKB-SubCell"/>
</dbReference>
<evidence type="ECO:0000313" key="15">
    <source>
        <dbReference type="Proteomes" id="UP000291469"/>
    </source>
</evidence>
<dbReference type="Proteomes" id="UP000291469">
    <property type="component" value="Chromosome"/>
</dbReference>
<sequence length="142" mass="15445">MEAGWGLLDDGSASRRYRRDSVEFSRVANLSDALFAIAMTLLVLRIEVPDVPADQLAGALADQLPQFIAFLLSFAVVANFWWIHHRFIAVLGVVEPGLIAINLVLLGAVALVPVAGLALLVLTWPAESVVAWRAPPEYRAWG</sequence>
<evidence type="ECO:0000256" key="1">
    <source>
        <dbReference type="ARBA" id="ARBA00004141"/>
    </source>
</evidence>
<evidence type="ECO:0000256" key="13">
    <source>
        <dbReference type="SAM" id="Phobius"/>
    </source>
</evidence>
<evidence type="ECO:0000256" key="7">
    <source>
        <dbReference type="ARBA" id="ARBA00022958"/>
    </source>
</evidence>
<keyword evidence="5 13" id="KW-0812">Transmembrane</keyword>
<keyword evidence="8 13" id="KW-1133">Transmembrane helix</keyword>
<keyword evidence="7" id="KW-0630">Potassium</keyword>
<dbReference type="EMBL" id="CP036402">
    <property type="protein sequence ID" value="QBI18683.1"/>
    <property type="molecule type" value="Genomic_DNA"/>
</dbReference>
<feature type="transmembrane region" description="Helical" evidence="13">
    <location>
        <begin position="64"/>
        <end position="83"/>
    </location>
</feature>
<evidence type="ECO:0000256" key="9">
    <source>
        <dbReference type="ARBA" id="ARBA00023065"/>
    </source>
</evidence>
<keyword evidence="4" id="KW-0633">Potassium transport</keyword>
<keyword evidence="10 13" id="KW-0472">Membrane</keyword>
<protein>
    <submittedName>
        <fullName evidence="14">DUF1211 domain-containing protein</fullName>
    </submittedName>
</protein>
<dbReference type="Pfam" id="PF06736">
    <property type="entry name" value="TMEM175"/>
    <property type="match status" value="1"/>
</dbReference>
<comment type="catalytic activity">
    <reaction evidence="12">
        <text>K(+)(in) = K(+)(out)</text>
        <dbReference type="Rhea" id="RHEA:29463"/>
        <dbReference type="ChEBI" id="CHEBI:29103"/>
    </reaction>
</comment>
<organism evidence="14 15">
    <name type="scientific">Egibacter rhizosphaerae</name>
    <dbReference type="NCBI Taxonomy" id="1670831"/>
    <lineage>
        <taxon>Bacteria</taxon>
        <taxon>Bacillati</taxon>
        <taxon>Actinomycetota</taxon>
        <taxon>Nitriliruptoria</taxon>
        <taxon>Egibacterales</taxon>
        <taxon>Egibacteraceae</taxon>
        <taxon>Egibacter</taxon>
    </lineage>
</organism>
<evidence type="ECO:0000256" key="4">
    <source>
        <dbReference type="ARBA" id="ARBA00022538"/>
    </source>
</evidence>
<comment type="subcellular location">
    <subcellularLocation>
        <location evidence="1">Membrane</location>
        <topology evidence="1">Multi-pass membrane protein</topology>
    </subcellularLocation>
</comment>
<evidence type="ECO:0000256" key="5">
    <source>
        <dbReference type="ARBA" id="ARBA00022692"/>
    </source>
</evidence>
<gene>
    <name evidence="14" type="ORF">ER308_03320</name>
</gene>
<evidence type="ECO:0000256" key="3">
    <source>
        <dbReference type="ARBA" id="ARBA00022448"/>
    </source>
</evidence>
<keyword evidence="15" id="KW-1185">Reference proteome</keyword>
<comment type="similarity">
    <text evidence="2">Belongs to the TMEM175 family.</text>
</comment>
<feature type="transmembrane region" description="Helical" evidence="13">
    <location>
        <begin position="24"/>
        <end position="44"/>
    </location>
</feature>
<dbReference type="RefSeq" id="WP_131153681.1">
    <property type="nucleotide sequence ID" value="NZ_CP036402.1"/>
</dbReference>
<proteinExistence type="inferred from homology"/>
<evidence type="ECO:0000256" key="6">
    <source>
        <dbReference type="ARBA" id="ARBA00022826"/>
    </source>
</evidence>
<keyword evidence="6" id="KW-0631">Potassium channel</keyword>